<dbReference type="AlphaFoldDB" id="A0A1F8GCG4"/>
<accession>A0A1F8GCG4</accession>
<dbReference type="Proteomes" id="UP000178227">
    <property type="component" value="Unassembled WGS sequence"/>
</dbReference>
<sequence>MNMVRADIFIRFFGSFLIQNCGSDFPINFSEFWPPPPKAAKWVRTIFKIHSHRGFVKELEVASLRSAIKS</sequence>
<dbReference type="EMBL" id="MGKI01000005">
    <property type="protein sequence ID" value="OGN23072.1"/>
    <property type="molecule type" value="Genomic_DNA"/>
</dbReference>
<organism evidence="1 2">
    <name type="scientific">Candidatus Yanofskybacteria bacterium RIFCSPLOWO2_01_FULL_42_49</name>
    <dbReference type="NCBI Taxonomy" id="1802694"/>
    <lineage>
        <taxon>Bacteria</taxon>
        <taxon>Candidatus Yanofskyibacteriota</taxon>
    </lineage>
</organism>
<dbReference type="STRING" id="1802694.A2918_03585"/>
<name>A0A1F8GCG4_9BACT</name>
<proteinExistence type="predicted"/>
<protein>
    <submittedName>
        <fullName evidence="1">Uncharacterized protein</fullName>
    </submittedName>
</protein>
<comment type="caution">
    <text evidence="1">The sequence shown here is derived from an EMBL/GenBank/DDBJ whole genome shotgun (WGS) entry which is preliminary data.</text>
</comment>
<evidence type="ECO:0000313" key="1">
    <source>
        <dbReference type="EMBL" id="OGN23072.1"/>
    </source>
</evidence>
<reference evidence="1 2" key="1">
    <citation type="journal article" date="2016" name="Nat. Commun.">
        <title>Thousands of microbial genomes shed light on interconnected biogeochemical processes in an aquifer system.</title>
        <authorList>
            <person name="Anantharaman K."/>
            <person name="Brown C.T."/>
            <person name="Hug L.A."/>
            <person name="Sharon I."/>
            <person name="Castelle C.J."/>
            <person name="Probst A.J."/>
            <person name="Thomas B.C."/>
            <person name="Singh A."/>
            <person name="Wilkins M.J."/>
            <person name="Karaoz U."/>
            <person name="Brodie E.L."/>
            <person name="Williams K.H."/>
            <person name="Hubbard S.S."/>
            <person name="Banfield J.F."/>
        </authorList>
    </citation>
    <scope>NUCLEOTIDE SEQUENCE [LARGE SCALE GENOMIC DNA]</scope>
</reference>
<gene>
    <name evidence="1" type="ORF">A2918_03585</name>
</gene>
<evidence type="ECO:0000313" key="2">
    <source>
        <dbReference type="Proteomes" id="UP000178227"/>
    </source>
</evidence>